<dbReference type="PROSITE" id="PS51257">
    <property type="entry name" value="PROKAR_LIPOPROTEIN"/>
    <property type="match status" value="1"/>
</dbReference>
<reference evidence="4" key="2">
    <citation type="submission" date="2015-05" db="EMBL/GenBank/DDBJ databases">
        <title>Complete genome sequence of Corynebacterium uterequi DSM 45634, isolated from the uterus of a maiden mare.</title>
        <authorList>
            <person name="Ruckert C."/>
            <person name="Albersmeier A."/>
            <person name="Winkler A."/>
            <person name="Tauch A."/>
        </authorList>
    </citation>
    <scope>NUCLEOTIDE SEQUENCE [LARGE SCALE GENOMIC DNA]</scope>
    <source>
        <strain evidence="4">DSM 45634</strain>
    </source>
</reference>
<gene>
    <name evidence="3" type="ORF">CUTER_08645</name>
</gene>
<dbReference type="RefSeq" id="WP_144412295.1">
    <property type="nucleotide sequence ID" value="NZ_CP011546.1"/>
</dbReference>
<feature type="region of interest" description="Disordered" evidence="1">
    <location>
        <begin position="313"/>
        <end position="342"/>
    </location>
</feature>
<accession>A0A0G3HEF5</accession>
<evidence type="ECO:0000313" key="3">
    <source>
        <dbReference type="EMBL" id="AKK11711.1"/>
    </source>
</evidence>
<dbReference type="Proteomes" id="UP000035548">
    <property type="component" value="Chromosome"/>
</dbReference>
<dbReference type="KEGG" id="cut:CUTER_08645"/>
<feature type="signal peptide" evidence="2">
    <location>
        <begin position="1"/>
        <end position="19"/>
    </location>
</feature>
<dbReference type="InterPro" id="IPR009003">
    <property type="entry name" value="Peptidase_S1_PA"/>
</dbReference>
<evidence type="ECO:0000256" key="1">
    <source>
        <dbReference type="SAM" id="MobiDB-lite"/>
    </source>
</evidence>
<sequence length="359" mass="36268">MAFSLHRLAVLSGAFVASAACLTAGIPFATAATVAPGAPMVVTAKVPTHPALPAELDTARCSQGVPGTITLADGTKREVLVTAGHCVAALPGTQSQGQFVPSGVVYAPKKDGLELIGTADQWHIDFAANPGAPLSPMLLLDLMTGADWGVVTLEPGVDGTRVADSIDAAGKPSGHPVELTGVVDFPEVAPWGSSADNMGNPICKHGQTSGHSCGVQLFRTTDAVFSTGMNFEHGDSGGVNYDPRTNRVIGVTSQELSSISRTQPLDSALAAAFGVPDGHVAERFTLPASTAAHDGDFKPLNEEMAEFNQWADATLGPAPAPTTGSGATAPGDAPASPTLSSDAAEGLELLAGLIAGSSS</sequence>
<organism evidence="3 4">
    <name type="scientific">Corynebacterium uterequi</name>
    <dbReference type="NCBI Taxonomy" id="1072256"/>
    <lineage>
        <taxon>Bacteria</taxon>
        <taxon>Bacillati</taxon>
        <taxon>Actinomycetota</taxon>
        <taxon>Actinomycetes</taxon>
        <taxon>Mycobacteriales</taxon>
        <taxon>Corynebacteriaceae</taxon>
        <taxon>Corynebacterium</taxon>
    </lineage>
</organism>
<dbReference type="OrthoDB" id="4399934at2"/>
<dbReference type="AlphaFoldDB" id="A0A0G3HEF5"/>
<protein>
    <recommendedName>
        <fullName evidence="5">Trypsin</fullName>
    </recommendedName>
</protein>
<dbReference type="GO" id="GO:0004252">
    <property type="term" value="F:serine-type endopeptidase activity"/>
    <property type="evidence" value="ECO:0007669"/>
    <property type="project" value="InterPro"/>
</dbReference>
<dbReference type="SUPFAM" id="SSF50494">
    <property type="entry name" value="Trypsin-like serine proteases"/>
    <property type="match status" value="1"/>
</dbReference>
<keyword evidence="2" id="KW-0732">Signal</keyword>
<dbReference type="EMBL" id="CP011546">
    <property type="protein sequence ID" value="AKK11711.1"/>
    <property type="molecule type" value="Genomic_DNA"/>
</dbReference>
<keyword evidence="4" id="KW-1185">Reference proteome</keyword>
<evidence type="ECO:0000313" key="4">
    <source>
        <dbReference type="Proteomes" id="UP000035548"/>
    </source>
</evidence>
<evidence type="ECO:0000256" key="2">
    <source>
        <dbReference type="SAM" id="SignalP"/>
    </source>
</evidence>
<evidence type="ECO:0008006" key="5">
    <source>
        <dbReference type="Google" id="ProtNLM"/>
    </source>
</evidence>
<dbReference type="InterPro" id="IPR018114">
    <property type="entry name" value="TRYPSIN_HIS"/>
</dbReference>
<name>A0A0G3HEF5_9CORY</name>
<dbReference type="PATRIC" id="fig|1072256.5.peg.1705"/>
<feature type="chain" id="PRO_5039146277" description="Trypsin" evidence="2">
    <location>
        <begin position="20"/>
        <end position="359"/>
    </location>
</feature>
<proteinExistence type="predicted"/>
<dbReference type="GO" id="GO:0006508">
    <property type="term" value="P:proteolysis"/>
    <property type="evidence" value="ECO:0007669"/>
    <property type="project" value="InterPro"/>
</dbReference>
<reference evidence="3 4" key="1">
    <citation type="journal article" date="2015" name="Genome Announc.">
        <title>Virulence Factor Genes Detected in the Complete Genome Sequence of Corynebacterium uterequi DSM 45634, Isolated from the Uterus of a Maiden Mare.</title>
        <authorList>
            <person name="Ruckert C."/>
            <person name="Kriete M."/>
            <person name="Jaenicke S."/>
            <person name="Winkler A."/>
            <person name="Tauch A."/>
        </authorList>
    </citation>
    <scope>NUCLEOTIDE SEQUENCE [LARGE SCALE GENOMIC DNA]</scope>
    <source>
        <strain evidence="3 4">DSM 45634</strain>
    </source>
</reference>
<dbReference type="STRING" id="1072256.CUTER_08645"/>
<dbReference type="PROSITE" id="PS00134">
    <property type="entry name" value="TRYPSIN_HIS"/>
    <property type="match status" value="1"/>
</dbReference>